<dbReference type="AlphaFoldDB" id="A0A6F8Y4Z3"/>
<reference evidence="1 2" key="1">
    <citation type="submission" date="2020-03" db="EMBL/GenBank/DDBJ databases">
        <title>Whole genome shotgun sequence of Phytohabitans flavus NBRC 107702.</title>
        <authorList>
            <person name="Komaki H."/>
            <person name="Tamura T."/>
        </authorList>
    </citation>
    <scope>NUCLEOTIDE SEQUENCE [LARGE SCALE GENOMIC DNA]</scope>
    <source>
        <strain evidence="1 2">NBRC 107702</strain>
    </source>
</reference>
<name>A0A6F8Y4Z3_9ACTN</name>
<proteinExistence type="predicted"/>
<keyword evidence="2" id="KW-1185">Reference proteome</keyword>
<protein>
    <submittedName>
        <fullName evidence="1">Uncharacterized protein</fullName>
    </submittedName>
</protein>
<sequence length="50" mass="5359">MLRVALNDAVADGLTCTNPAALVKLRLARPLVWTDREWTGGGTPARSPAR</sequence>
<dbReference type="RefSeq" id="WP_345074227.1">
    <property type="nucleotide sequence ID" value="NZ_BAABAP010000025.1"/>
</dbReference>
<dbReference type="EMBL" id="AP022870">
    <property type="protein sequence ID" value="BCB81186.1"/>
    <property type="molecule type" value="Genomic_DNA"/>
</dbReference>
<evidence type="ECO:0000313" key="1">
    <source>
        <dbReference type="EMBL" id="BCB81186.1"/>
    </source>
</evidence>
<evidence type="ECO:0000313" key="2">
    <source>
        <dbReference type="Proteomes" id="UP000502508"/>
    </source>
</evidence>
<reference evidence="1 2" key="2">
    <citation type="submission" date="2020-03" db="EMBL/GenBank/DDBJ databases">
        <authorList>
            <person name="Ichikawa N."/>
            <person name="Kimura A."/>
            <person name="Kitahashi Y."/>
            <person name="Uohara A."/>
        </authorList>
    </citation>
    <scope>NUCLEOTIDE SEQUENCE [LARGE SCALE GENOMIC DNA]</scope>
    <source>
        <strain evidence="1 2">NBRC 107702</strain>
    </source>
</reference>
<dbReference type="KEGG" id="pfla:Pflav_075960"/>
<dbReference type="Proteomes" id="UP000502508">
    <property type="component" value="Chromosome"/>
</dbReference>
<organism evidence="1 2">
    <name type="scientific">Phytohabitans flavus</name>
    <dbReference type="NCBI Taxonomy" id="1076124"/>
    <lineage>
        <taxon>Bacteria</taxon>
        <taxon>Bacillati</taxon>
        <taxon>Actinomycetota</taxon>
        <taxon>Actinomycetes</taxon>
        <taxon>Micromonosporales</taxon>
        <taxon>Micromonosporaceae</taxon>
    </lineage>
</organism>
<gene>
    <name evidence="1" type="ORF">Pflav_075960</name>
</gene>
<accession>A0A6F8Y4Z3</accession>